<gene>
    <name evidence="2" type="ORF">NWF35_09585</name>
</gene>
<proteinExistence type="predicted"/>
<dbReference type="CDD" id="cd04189">
    <property type="entry name" value="G1P_TT_long"/>
    <property type="match status" value="1"/>
</dbReference>
<dbReference type="Gene3D" id="3.90.550.10">
    <property type="entry name" value="Spore Coat Polysaccharide Biosynthesis Protein SpsA, Chain A"/>
    <property type="match status" value="1"/>
</dbReference>
<keyword evidence="2" id="KW-0548">Nucleotidyltransferase</keyword>
<dbReference type="InterPro" id="IPR005835">
    <property type="entry name" value="NTP_transferase_dom"/>
</dbReference>
<keyword evidence="2" id="KW-0808">Transferase</keyword>
<reference evidence="2" key="1">
    <citation type="submission" date="2022-08" db="EMBL/GenBank/DDBJ databases">
        <title>Polycladomyces zharkentsis sp. nov., a novel thermophilic CMC and starch-degrading bacterium isolated from a geothermal spring in Kazakhstan.</title>
        <authorList>
            <person name="Mashzhan A."/>
            <person name="Kistaubaeva A."/>
            <person name="Javier-Lopez R."/>
            <person name="Birkeland N.-K."/>
        </authorList>
    </citation>
    <scope>NUCLEOTIDE SEQUENCE</scope>
    <source>
        <strain evidence="2">KSR 13</strain>
    </source>
</reference>
<dbReference type="EC" id="2.7.7.24" evidence="2"/>
<dbReference type="EMBL" id="JANRHH010000036">
    <property type="protein sequence ID" value="MDN4594154.1"/>
    <property type="molecule type" value="Genomic_DNA"/>
</dbReference>
<evidence type="ECO:0000313" key="3">
    <source>
        <dbReference type="Proteomes" id="UP001174196"/>
    </source>
</evidence>
<dbReference type="InterPro" id="IPR005908">
    <property type="entry name" value="G1P_thy_trans_l"/>
</dbReference>
<sequence>MKGLILCAGKGSRLRPLTFSQPKTLLPVANKPVLMYAIEQLVHSGIDDIGIVINPFQEKMIREQIRLMKPSKLSITWIHQKNPQGIADAVRQAEQFIGKEPFLLLLGDNLIQQSLVGIKRQVVSFKRNGAIMLARVENPREYGIAQIEGDRIVHVEEKPSSPKSNLAIIGAYAFDHNIFTAVRMITPSVRGEYEITDAIQWLIDHGFSISFSITDQHYSDVGTVSRWLEANHWKMDELTAGRSHISPKSTVDQCTIIDPVFVGEGCTLKNAIIGPYVSIQAGVTIEECQMESSIILEGAHLKRIPFKIKKSVFGRYVQFSNYLKVGDSGQLILGDRSSMYLGEGEEQ</sequence>
<protein>
    <submittedName>
        <fullName evidence="2">Glucose-1-phosphate thymidylyltransferase</fullName>
        <ecNumber evidence="2">2.7.7.24</ecNumber>
    </submittedName>
</protein>
<comment type="caution">
    <text evidence="2">The sequence shown here is derived from an EMBL/GenBank/DDBJ whole genome shotgun (WGS) entry which is preliminary data.</text>
</comment>
<keyword evidence="3" id="KW-1185">Reference proteome</keyword>
<dbReference type="NCBIfam" id="TIGR01208">
    <property type="entry name" value="rmlA_long"/>
    <property type="match status" value="1"/>
</dbReference>
<feature type="domain" description="Nucleotidyl transferase" evidence="1">
    <location>
        <begin position="2"/>
        <end position="232"/>
    </location>
</feature>
<organism evidence="2 3">
    <name type="scientific">Polycladomyces subterraneus</name>
    <dbReference type="NCBI Taxonomy" id="1016997"/>
    <lineage>
        <taxon>Bacteria</taxon>
        <taxon>Bacillati</taxon>
        <taxon>Bacillota</taxon>
        <taxon>Bacilli</taxon>
        <taxon>Bacillales</taxon>
        <taxon>Thermoactinomycetaceae</taxon>
        <taxon>Polycladomyces</taxon>
    </lineage>
</organism>
<dbReference type="Gene3D" id="2.160.10.10">
    <property type="entry name" value="Hexapeptide repeat proteins"/>
    <property type="match status" value="1"/>
</dbReference>
<accession>A0ABT8IN09</accession>
<dbReference type="PANTHER" id="PTHR42883:SF2">
    <property type="entry name" value="THYMIDYLYLTRANSFERASE"/>
    <property type="match status" value="1"/>
</dbReference>
<dbReference type="InterPro" id="IPR029044">
    <property type="entry name" value="Nucleotide-diphossugar_trans"/>
</dbReference>
<dbReference type="Pfam" id="PF00483">
    <property type="entry name" value="NTP_transferase"/>
    <property type="match status" value="1"/>
</dbReference>
<dbReference type="GO" id="GO:0008879">
    <property type="term" value="F:glucose-1-phosphate thymidylyltransferase activity"/>
    <property type="evidence" value="ECO:0007669"/>
    <property type="project" value="UniProtKB-EC"/>
</dbReference>
<dbReference type="RefSeq" id="WP_301238835.1">
    <property type="nucleotide sequence ID" value="NZ_JANRHH010000036.1"/>
</dbReference>
<name>A0ABT8IN09_9BACL</name>
<dbReference type="PANTHER" id="PTHR42883">
    <property type="entry name" value="GLUCOSE-1-PHOSPHATE THYMIDYLTRANSFERASE"/>
    <property type="match status" value="1"/>
</dbReference>
<dbReference type="SUPFAM" id="SSF53448">
    <property type="entry name" value="Nucleotide-diphospho-sugar transferases"/>
    <property type="match status" value="1"/>
</dbReference>
<dbReference type="Proteomes" id="UP001174196">
    <property type="component" value="Unassembled WGS sequence"/>
</dbReference>
<evidence type="ECO:0000259" key="1">
    <source>
        <dbReference type="Pfam" id="PF00483"/>
    </source>
</evidence>
<evidence type="ECO:0000313" key="2">
    <source>
        <dbReference type="EMBL" id="MDN4594154.1"/>
    </source>
</evidence>